<dbReference type="EMBL" id="LR824539">
    <property type="protein sequence ID" value="CAH1646610.1"/>
    <property type="molecule type" value="Genomic_DNA"/>
</dbReference>
<dbReference type="SUPFAM" id="SSF48726">
    <property type="entry name" value="Immunoglobulin"/>
    <property type="match status" value="1"/>
</dbReference>
<comment type="similarity">
    <text evidence="1 2">Belongs to the GMC oxidoreductase family.</text>
</comment>
<dbReference type="InterPro" id="IPR013783">
    <property type="entry name" value="Ig-like_fold"/>
</dbReference>
<organism evidence="4 5">
    <name type="scientific">Spodoptera littoralis</name>
    <name type="common">Egyptian cotton leafworm</name>
    <dbReference type="NCBI Taxonomy" id="7109"/>
    <lineage>
        <taxon>Eukaryota</taxon>
        <taxon>Metazoa</taxon>
        <taxon>Ecdysozoa</taxon>
        <taxon>Arthropoda</taxon>
        <taxon>Hexapoda</taxon>
        <taxon>Insecta</taxon>
        <taxon>Pterygota</taxon>
        <taxon>Neoptera</taxon>
        <taxon>Endopterygota</taxon>
        <taxon>Lepidoptera</taxon>
        <taxon>Glossata</taxon>
        <taxon>Ditrysia</taxon>
        <taxon>Noctuoidea</taxon>
        <taxon>Noctuidae</taxon>
        <taxon>Amphipyrinae</taxon>
        <taxon>Spodoptera</taxon>
    </lineage>
</organism>
<dbReference type="Proteomes" id="UP001153321">
    <property type="component" value="Chromosome 8"/>
</dbReference>
<gene>
    <name evidence="4" type="ORF">SPLIT_LOCUS11961</name>
</gene>
<dbReference type="Gene3D" id="3.50.50.60">
    <property type="entry name" value="FAD/NAD(P)-binding domain"/>
    <property type="match status" value="2"/>
</dbReference>
<dbReference type="Gene3D" id="2.60.40.10">
    <property type="entry name" value="Immunoglobulins"/>
    <property type="match status" value="1"/>
</dbReference>
<dbReference type="SUPFAM" id="SSF51905">
    <property type="entry name" value="FAD/NAD(P)-binding domain"/>
    <property type="match status" value="1"/>
</dbReference>
<protein>
    <recommendedName>
        <fullName evidence="3">Ig-like domain-containing protein</fullName>
    </recommendedName>
</protein>
<dbReference type="AlphaFoldDB" id="A0A9P0II25"/>
<dbReference type="PANTHER" id="PTHR11552:SF208">
    <property type="entry name" value="RE36204P-RELATED"/>
    <property type="match status" value="1"/>
</dbReference>
<dbReference type="InterPro" id="IPR036179">
    <property type="entry name" value="Ig-like_dom_sf"/>
</dbReference>
<dbReference type="Pfam" id="PF05199">
    <property type="entry name" value="GMC_oxred_C"/>
    <property type="match status" value="1"/>
</dbReference>
<dbReference type="Pfam" id="PF00732">
    <property type="entry name" value="GMC_oxred_N"/>
    <property type="match status" value="1"/>
</dbReference>
<evidence type="ECO:0000313" key="4">
    <source>
        <dbReference type="EMBL" id="CAH1646610.1"/>
    </source>
</evidence>
<dbReference type="InterPro" id="IPR007110">
    <property type="entry name" value="Ig-like_dom"/>
</dbReference>
<evidence type="ECO:0000313" key="5">
    <source>
        <dbReference type="Proteomes" id="UP001153321"/>
    </source>
</evidence>
<dbReference type="PROSITE" id="PS00624">
    <property type="entry name" value="GMC_OXRED_2"/>
    <property type="match status" value="1"/>
</dbReference>
<dbReference type="Gene3D" id="3.30.560.10">
    <property type="entry name" value="Glucose Oxidase, domain 3"/>
    <property type="match status" value="1"/>
</dbReference>
<name>A0A9P0II25_SPOLI</name>
<dbReference type="InterPro" id="IPR012132">
    <property type="entry name" value="GMC_OxRdtase"/>
</dbReference>
<reference evidence="4" key="1">
    <citation type="submission" date="2022-02" db="EMBL/GenBank/DDBJ databases">
        <authorList>
            <person name="King R."/>
        </authorList>
    </citation>
    <scope>NUCLEOTIDE SEQUENCE</scope>
</reference>
<evidence type="ECO:0000259" key="3">
    <source>
        <dbReference type="PROSITE" id="PS50835"/>
    </source>
</evidence>
<dbReference type="GO" id="GO:0050660">
    <property type="term" value="F:flavin adenine dinucleotide binding"/>
    <property type="evidence" value="ECO:0007669"/>
    <property type="project" value="InterPro"/>
</dbReference>
<proteinExistence type="inferred from homology"/>
<keyword evidence="5" id="KW-1185">Reference proteome</keyword>
<evidence type="ECO:0000256" key="2">
    <source>
        <dbReference type="RuleBase" id="RU003968"/>
    </source>
</evidence>
<keyword evidence="2" id="KW-0285">Flavoprotein</keyword>
<evidence type="ECO:0000256" key="1">
    <source>
        <dbReference type="ARBA" id="ARBA00010790"/>
    </source>
</evidence>
<dbReference type="PROSITE" id="PS00623">
    <property type="entry name" value="GMC_OXRED_1"/>
    <property type="match status" value="1"/>
</dbReference>
<dbReference type="InterPro" id="IPR036188">
    <property type="entry name" value="FAD/NAD-bd_sf"/>
</dbReference>
<dbReference type="SUPFAM" id="SSF54373">
    <property type="entry name" value="FAD-linked reductases, C-terminal domain"/>
    <property type="match status" value="1"/>
</dbReference>
<keyword evidence="2" id="KW-0274">FAD</keyword>
<sequence length="917" mass="102359">MPLVSPCQKCIAVNINRIVVPALVELGTESVILDCDYNTGETPGPGLVIKWFFNGSTGLVYQWIPPLQPQVIGLLKGKVDMSFKISDEPLQAYRAIKIINPGTHLSGNYTCVASTFIAEDSQTGSMLVYSPGKSFHFDQEKKYVFLVTLKCVAEYLYPRPVMTILSKGKPLERAITDMRMDSWGMYTVETTALVHDDDVTSPWEEFVCVLSLPLANYTTNRTTVYYPGLMPTHSASIEVKKPMEHQAASTMRLKYTYILVLILAPLIISAYNYEEDDEFATVEDDTDYRGGRILWPYPLKQNNTGSARDSDSFRDIEEMVRGAVSERQRRFLHLSPKSKNMVVDTMMQFVSQHPQNNAKDPLDFLRDTYPLPKGYSSPLDEYDYVIVGGGTAGSVLAARLTEDKPKVMVLVIEAGRPETSKDQRCFWPRGKALGGTSVINYMLYTRGRPQDWDRIAADGNYGWNYDEVLKYYIKSEKSEIKKYKNLPYRGRDGELTVENISFKTGLVEAFLAAGRENGHPTVDYNAPDQVGFGYVQATQIKGHRMSAAKAFLHPHKRRRNLHILTDARATKVIIDPQSKRAYAVEYVKDGVKRIVRCRREIILSAGPIASPQLLMLSGIGPAEHLKSLGIPVLVNLQVGRVLYDHIAFPGVIFKLNTTNASLLEPKVATFSNLIQWLQFGEGLLTTAGGIEGIGYLKTSVSQDPENVPDIELISMAGSLNIDSGGALRESWRLSKPIFDSIYGSLYGKDTWSAVIMLTHPKSKGYLELRDSNPFSHPKLYGNYLTEPQDMATMLEAIKHVIRLGQSSAFAKYNPKLFLGEYPACKNFVPGSDPYWECAIRSMVITLHHQIATCRMGPLSDPYAVVDPELRVYGVDGLRVVDSSVIPRPTNAHTAAPAIMIGEKGADLIKKTWLNVFS</sequence>
<dbReference type="PROSITE" id="PS50835">
    <property type="entry name" value="IG_LIKE"/>
    <property type="match status" value="1"/>
</dbReference>
<dbReference type="PANTHER" id="PTHR11552">
    <property type="entry name" value="GLUCOSE-METHANOL-CHOLINE GMC OXIDOREDUCTASE"/>
    <property type="match status" value="1"/>
</dbReference>
<accession>A0A9P0II25</accession>
<dbReference type="InterPro" id="IPR007867">
    <property type="entry name" value="GMC_OxRtase_C"/>
</dbReference>
<dbReference type="InterPro" id="IPR000172">
    <property type="entry name" value="GMC_OxRdtase_N"/>
</dbReference>
<feature type="domain" description="Ig-like" evidence="3">
    <location>
        <begin position="2"/>
        <end position="129"/>
    </location>
</feature>
<dbReference type="GO" id="GO:0016614">
    <property type="term" value="F:oxidoreductase activity, acting on CH-OH group of donors"/>
    <property type="evidence" value="ECO:0007669"/>
    <property type="project" value="InterPro"/>
</dbReference>